<keyword evidence="11" id="KW-0560">Oxidoreductase</keyword>
<evidence type="ECO:0000259" key="17">
    <source>
        <dbReference type="Pfam" id="PF01794"/>
    </source>
</evidence>
<dbReference type="Pfam" id="PF08030">
    <property type="entry name" value="NAD_binding_6"/>
    <property type="match status" value="1"/>
</dbReference>
<keyword evidence="12" id="KW-0408">Iron</keyword>
<dbReference type="InterPro" id="IPR013112">
    <property type="entry name" value="FAD-bd_8"/>
</dbReference>
<proteinExistence type="predicted"/>
<keyword evidence="4" id="KW-0349">Heme</keyword>
<comment type="subcellular location">
    <subcellularLocation>
        <location evidence="2">Membrane</location>
        <topology evidence="2">Multi-pass membrane protein</topology>
    </subcellularLocation>
</comment>
<evidence type="ECO:0000259" key="18">
    <source>
        <dbReference type="Pfam" id="PF08022"/>
    </source>
</evidence>
<evidence type="ECO:0000256" key="9">
    <source>
        <dbReference type="ARBA" id="ARBA00022982"/>
    </source>
</evidence>
<evidence type="ECO:0000256" key="10">
    <source>
        <dbReference type="ARBA" id="ARBA00022989"/>
    </source>
</evidence>
<comment type="cofactor">
    <cofactor evidence="1">
        <name>FAD</name>
        <dbReference type="ChEBI" id="CHEBI:57692"/>
    </cofactor>
</comment>
<evidence type="ECO:0000256" key="8">
    <source>
        <dbReference type="ARBA" id="ARBA00022857"/>
    </source>
</evidence>
<sequence>MSEFTLLRELKATSGQKVDPKAQKITREIVQLNLKRGKWWGAGLTGFWAFLVLVSSIDHLGSRFFPNAAMKTKKRIGQSAPVRLLRKYVTMPALLNGKHTTRNFIGGVIPTRFESIVIFCYFVLVVLSEAVNYEYYSKSTRFTQKRVQMARYVGDRSAIVTVFIVIHTFLFAGRNNFLMWLTGWKMSTFYAFHKWLARMAIFSAFVHTITMFEVMHWNGSVKYIKSEAWWRWGAVAMVSGAVILFQTFPYIRARLYDIFLYFHIVLATFWLIGMWIHVADLGYGPYAYATAAIWVFDRILRLLKISTFGIRVAHLELVSEEMIIMTIPSVAFIKRPTPGSFGYVYFLDGWTFFQSHPFSVIIEQNTVKFLIKGKQGITRKLFKKLYELPNHKCSINICLEAFYGEYRPAYAYNEVIIVGGGNGAVGLYEYIKDIEAKRQQGKSNTRFVKFYWIIRHWQSIDWLYPELKSLQEYDYVEPIVYVTRYEEGKVGDRFAYAQEATSAKSSLTNEVELKEEAKDEAIEEVLQDDTNAIKDESPELLIKAESFVERIKNDLPHVTFRSSRPDVAQLIHEDIEEAGPHENIAVLSCAINQMCDDVRRGVAEEVGAARSGRIDLVELLQVW</sequence>
<keyword evidence="10 16" id="KW-1133">Transmembrane helix</keyword>
<keyword evidence="13" id="KW-0406">Ion transport</keyword>
<organism evidence="20 21">
    <name type="scientific">Zygosaccharomyces bailii (strain CLIB 213 / ATCC 58445 / CBS 680 / BCRC 21525 / NBRC 1098 / NCYC 1416 / NRRL Y-2227)</name>
    <dbReference type="NCBI Taxonomy" id="1333698"/>
    <lineage>
        <taxon>Eukaryota</taxon>
        <taxon>Fungi</taxon>
        <taxon>Dikarya</taxon>
        <taxon>Ascomycota</taxon>
        <taxon>Saccharomycotina</taxon>
        <taxon>Saccharomycetes</taxon>
        <taxon>Saccharomycetales</taxon>
        <taxon>Saccharomycetaceae</taxon>
        <taxon>Zygosaccharomyces</taxon>
    </lineage>
</organism>
<dbReference type="SFLD" id="SFLDG01168">
    <property type="entry name" value="Ferric_reductase_subgroup_(FRE"/>
    <property type="match status" value="1"/>
</dbReference>
<dbReference type="SFLD" id="SFLDS00052">
    <property type="entry name" value="Ferric_Reductase_Domain"/>
    <property type="match status" value="1"/>
</dbReference>
<name>A0A8J2TAZ2_ZYGB2</name>
<dbReference type="InterPro" id="IPR039261">
    <property type="entry name" value="FNR_nucleotide-bd"/>
</dbReference>
<dbReference type="PANTHER" id="PTHR32361:SF9">
    <property type="entry name" value="FERRIC REDUCTASE TRANSMEMBRANE COMPONENT 3-RELATED"/>
    <property type="match status" value="1"/>
</dbReference>
<keyword evidence="14 16" id="KW-0472">Membrane</keyword>
<dbReference type="GO" id="GO:0000293">
    <property type="term" value="F:ferric-chelate reductase activity"/>
    <property type="evidence" value="ECO:0007669"/>
    <property type="project" value="UniProtKB-ARBA"/>
</dbReference>
<accession>A0A8J2TAZ2</accession>
<keyword evidence="6 16" id="KW-0812">Transmembrane</keyword>
<evidence type="ECO:0000256" key="4">
    <source>
        <dbReference type="ARBA" id="ARBA00022617"/>
    </source>
</evidence>
<dbReference type="Pfam" id="PF08022">
    <property type="entry name" value="FAD_binding_8"/>
    <property type="match status" value="1"/>
</dbReference>
<feature type="transmembrane region" description="Helical" evidence="16">
    <location>
        <begin position="39"/>
        <end position="61"/>
    </location>
</feature>
<keyword evidence="21" id="KW-1185">Reference proteome</keyword>
<dbReference type="OrthoDB" id="4494341at2759"/>
<feature type="coiled-coil region" evidence="15">
    <location>
        <begin position="497"/>
        <end position="524"/>
    </location>
</feature>
<feature type="transmembrane region" description="Helical" evidence="16">
    <location>
        <begin position="229"/>
        <end position="251"/>
    </location>
</feature>
<evidence type="ECO:0000256" key="15">
    <source>
        <dbReference type="SAM" id="Coils"/>
    </source>
</evidence>
<dbReference type="GO" id="GO:0005886">
    <property type="term" value="C:plasma membrane"/>
    <property type="evidence" value="ECO:0007669"/>
    <property type="project" value="TreeGrafter"/>
</dbReference>
<evidence type="ECO:0000256" key="5">
    <source>
        <dbReference type="ARBA" id="ARBA00022630"/>
    </source>
</evidence>
<evidence type="ECO:0000256" key="3">
    <source>
        <dbReference type="ARBA" id="ARBA00022448"/>
    </source>
</evidence>
<feature type="domain" description="FAD-binding 8" evidence="18">
    <location>
        <begin position="308"/>
        <end position="405"/>
    </location>
</feature>
<evidence type="ECO:0000256" key="12">
    <source>
        <dbReference type="ARBA" id="ARBA00023004"/>
    </source>
</evidence>
<evidence type="ECO:0000256" key="13">
    <source>
        <dbReference type="ARBA" id="ARBA00023065"/>
    </source>
</evidence>
<reference evidence="21" key="1">
    <citation type="journal article" date="2013" name="Genome Announc.">
        <title>Genome sequence of the food spoilage yeast Zygosaccharomyces bailii CLIB 213(T).</title>
        <authorList>
            <person name="Galeote V."/>
            <person name="Bigey F."/>
            <person name="Devillers H."/>
            <person name="Neuveglise C."/>
            <person name="Dequin S."/>
        </authorList>
    </citation>
    <scope>NUCLEOTIDE SEQUENCE [LARGE SCALE GENOMIC DNA]</scope>
    <source>
        <strain evidence="21">CLIB 213 / ATCC 58445 / CBS 680 / CCRC 21525 / NBRC 1098 / NCYC 1416 / NRRL Y-2227</strain>
    </source>
</reference>
<keyword evidence="9" id="KW-0249">Electron transport</keyword>
<dbReference type="Gene3D" id="3.40.50.80">
    <property type="entry name" value="Nucleotide-binding domain of ferredoxin-NADP reductase (FNR) module"/>
    <property type="match status" value="1"/>
</dbReference>
<feature type="transmembrane region" description="Helical" evidence="16">
    <location>
        <begin position="283"/>
        <end position="300"/>
    </location>
</feature>
<feature type="transmembrane region" description="Helical" evidence="16">
    <location>
        <begin position="116"/>
        <end position="136"/>
    </location>
</feature>
<evidence type="ECO:0000313" key="21">
    <source>
        <dbReference type="Proteomes" id="UP000019375"/>
    </source>
</evidence>
<keyword evidence="7" id="KW-0274">FAD</keyword>
<dbReference type="GO" id="GO:0015677">
    <property type="term" value="P:copper ion import"/>
    <property type="evidence" value="ECO:0007669"/>
    <property type="project" value="TreeGrafter"/>
</dbReference>
<dbReference type="Pfam" id="PF01794">
    <property type="entry name" value="Ferric_reduct"/>
    <property type="match status" value="1"/>
</dbReference>
<evidence type="ECO:0000256" key="11">
    <source>
        <dbReference type="ARBA" id="ARBA00023002"/>
    </source>
</evidence>
<evidence type="ECO:0000256" key="1">
    <source>
        <dbReference type="ARBA" id="ARBA00001974"/>
    </source>
</evidence>
<feature type="domain" description="Ferric reductase NAD binding" evidence="19">
    <location>
        <begin position="412"/>
        <end position="601"/>
    </location>
</feature>
<dbReference type="GO" id="GO:0006879">
    <property type="term" value="P:intracellular iron ion homeostasis"/>
    <property type="evidence" value="ECO:0007669"/>
    <property type="project" value="TreeGrafter"/>
</dbReference>
<evidence type="ECO:0000256" key="7">
    <source>
        <dbReference type="ARBA" id="ARBA00022827"/>
    </source>
</evidence>
<dbReference type="AlphaFoldDB" id="A0A8J2TAZ2"/>
<feature type="transmembrane region" description="Helical" evidence="16">
    <location>
        <begin position="156"/>
        <end position="174"/>
    </location>
</feature>
<evidence type="ECO:0000313" key="20">
    <source>
        <dbReference type="EMBL" id="CDF91151.1"/>
    </source>
</evidence>
<dbReference type="CDD" id="cd06186">
    <property type="entry name" value="NOX_Duox_like_FAD_NADP"/>
    <property type="match status" value="1"/>
</dbReference>
<dbReference type="PANTHER" id="PTHR32361">
    <property type="entry name" value="FERRIC/CUPRIC REDUCTASE TRANSMEMBRANE COMPONENT"/>
    <property type="match status" value="1"/>
</dbReference>
<feature type="transmembrane region" description="Helical" evidence="16">
    <location>
        <begin position="195"/>
        <end position="217"/>
    </location>
</feature>
<keyword evidence="8" id="KW-0521">NADP</keyword>
<feature type="domain" description="Ferric oxidoreductase" evidence="17">
    <location>
        <begin position="159"/>
        <end position="273"/>
    </location>
</feature>
<evidence type="ECO:0000256" key="2">
    <source>
        <dbReference type="ARBA" id="ARBA00004141"/>
    </source>
</evidence>
<keyword evidence="4" id="KW-0479">Metal-binding</keyword>
<dbReference type="InterPro" id="IPR013130">
    <property type="entry name" value="Fe3_Rdtase_TM_dom"/>
</dbReference>
<keyword evidence="5" id="KW-0285">Flavoprotein</keyword>
<evidence type="ECO:0000256" key="6">
    <source>
        <dbReference type="ARBA" id="ARBA00022692"/>
    </source>
</evidence>
<evidence type="ECO:0000256" key="16">
    <source>
        <dbReference type="SAM" id="Phobius"/>
    </source>
</evidence>
<dbReference type="EMBL" id="HG316463">
    <property type="protein sequence ID" value="CDF91151.1"/>
    <property type="molecule type" value="Genomic_DNA"/>
</dbReference>
<protein>
    <submittedName>
        <fullName evidence="20">ZYBA0S10-00848g1_1</fullName>
    </submittedName>
</protein>
<dbReference type="Proteomes" id="UP000019375">
    <property type="component" value="Unassembled WGS sequence"/>
</dbReference>
<dbReference type="InterPro" id="IPR013121">
    <property type="entry name" value="Fe_red_NAD-bd_6"/>
</dbReference>
<dbReference type="GO" id="GO:0006826">
    <property type="term" value="P:iron ion transport"/>
    <property type="evidence" value="ECO:0007669"/>
    <property type="project" value="TreeGrafter"/>
</dbReference>
<evidence type="ECO:0000256" key="14">
    <source>
        <dbReference type="ARBA" id="ARBA00023136"/>
    </source>
</evidence>
<evidence type="ECO:0000259" key="19">
    <source>
        <dbReference type="Pfam" id="PF08030"/>
    </source>
</evidence>
<keyword evidence="3" id="KW-0813">Transport</keyword>
<feature type="transmembrane region" description="Helical" evidence="16">
    <location>
        <begin position="258"/>
        <end position="277"/>
    </location>
</feature>
<keyword evidence="15" id="KW-0175">Coiled coil</keyword>
<dbReference type="InterPro" id="IPR051410">
    <property type="entry name" value="Ferric/Cupric_Reductase"/>
</dbReference>
<gene>
    <name evidence="20" type="ORF">BN860_00848g</name>
</gene>